<evidence type="ECO:0000313" key="2">
    <source>
        <dbReference type="Proteomes" id="UP000297245"/>
    </source>
</evidence>
<proteinExistence type="predicted"/>
<dbReference type="InterPro" id="IPR036396">
    <property type="entry name" value="Cyt_P450_sf"/>
</dbReference>
<dbReference type="AlphaFoldDB" id="A0A4S8MCA8"/>
<sequence length="239" mass="27682">MHRRPELWGPTAVDFDPDRFLDSWVHKYLTLNPFNFLPFGRIELVEEAMPLALGGRVLKEWKEEEGIQARERVQMRSHLTIIHIEGGVVVEDGRSGRRSWRRKFEELMYNDMQRAPSNELNVDWESSPISQKIGVDKLDKKEKINRDEKEEEKIHMLNVCPNVQSLCWSYSAIKHPWINIVNGKKERIGPPGYANLITFNILNMLKNLPALGPAVKDSWPSPCLISRCSKRSEVRVSPV</sequence>
<dbReference type="EMBL" id="ML179108">
    <property type="protein sequence ID" value="THV00127.1"/>
    <property type="molecule type" value="Genomic_DNA"/>
</dbReference>
<dbReference type="GO" id="GO:0004497">
    <property type="term" value="F:monooxygenase activity"/>
    <property type="evidence" value="ECO:0007669"/>
    <property type="project" value="InterPro"/>
</dbReference>
<protein>
    <submittedName>
        <fullName evidence="1">Uncharacterized protein</fullName>
    </submittedName>
</protein>
<dbReference type="Proteomes" id="UP000297245">
    <property type="component" value="Unassembled WGS sequence"/>
</dbReference>
<dbReference type="Gene3D" id="1.10.630.10">
    <property type="entry name" value="Cytochrome P450"/>
    <property type="match status" value="1"/>
</dbReference>
<dbReference type="OrthoDB" id="1470350at2759"/>
<dbReference type="SUPFAM" id="SSF48264">
    <property type="entry name" value="Cytochrome P450"/>
    <property type="match status" value="1"/>
</dbReference>
<name>A0A4S8MCA8_DENBC</name>
<dbReference type="GO" id="GO:0005506">
    <property type="term" value="F:iron ion binding"/>
    <property type="evidence" value="ECO:0007669"/>
    <property type="project" value="InterPro"/>
</dbReference>
<reference evidence="1 2" key="1">
    <citation type="journal article" date="2019" name="Nat. Ecol. Evol.">
        <title>Megaphylogeny resolves global patterns of mushroom evolution.</title>
        <authorList>
            <person name="Varga T."/>
            <person name="Krizsan K."/>
            <person name="Foldi C."/>
            <person name="Dima B."/>
            <person name="Sanchez-Garcia M."/>
            <person name="Sanchez-Ramirez S."/>
            <person name="Szollosi G.J."/>
            <person name="Szarkandi J.G."/>
            <person name="Papp V."/>
            <person name="Albert L."/>
            <person name="Andreopoulos W."/>
            <person name="Angelini C."/>
            <person name="Antonin V."/>
            <person name="Barry K.W."/>
            <person name="Bougher N.L."/>
            <person name="Buchanan P."/>
            <person name="Buyck B."/>
            <person name="Bense V."/>
            <person name="Catcheside P."/>
            <person name="Chovatia M."/>
            <person name="Cooper J."/>
            <person name="Damon W."/>
            <person name="Desjardin D."/>
            <person name="Finy P."/>
            <person name="Geml J."/>
            <person name="Haridas S."/>
            <person name="Hughes K."/>
            <person name="Justo A."/>
            <person name="Karasinski D."/>
            <person name="Kautmanova I."/>
            <person name="Kiss B."/>
            <person name="Kocsube S."/>
            <person name="Kotiranta H."/>
            <person name="LaButti K.M."/>
            <person name="Lechner B.E."/>
            <person name="Liimatainen K."/>
            <person name="Lipzen A."/>
            <person name="Lukacs Z."/>
            <person name="Mihaltcheva S."/>
            <person name="Morgado L.N."/>
            <person name="Niskanen T."/>
            <person name="Noordeloos M.E."/>
            <person name="Ohm R.A."/>
            <person name="Ortiz-Santana B."/>
            <person name="Ovrebo C."/>
            <person name="Racz N."/>
            <person name="Riley R."/>
            <person name="Savchenko A."/>
            <person name="Shiryaev A."/>
            <person name="Soop K."/>
            <person name="Spirin V."/>
            <person name="Szebenyi C."/>
            <person name="Tomsovsky M."/>
            <person name="Tulloss R.E."/>
            <person name="Uehling J."/>
            <person name="Grigoriev I.V."/>
            <person name="Vagvolgyi C."/>
            <person name="Papp T."/>
            <person name="Martin F.M."/>
            <person name="Miettinen O."/>
            <person name="Hibbett D.S."/>
            <person name="Nagy L.G."/>
        </authorList>
    </citation>
    <scope>NUCLEOTIDE SEQUENCE [LARGE SCALE GENOMIC DNA]</scope>
    <source>
        <strain evidence="1 2">CBS 962.96</strain>
    </source>
</reference>
<keyword evidence="2" id="KW-1185">Reference proteome</keyword>
<gene>
    <name evidence="1" type="ORF">K435DRAFT_794368</name>
</gene>
<accession>A0A4S8MCA8</accession>
<organism evidence="1 2">
    <name type="scientific">Dendrothele bispora (strain CBS 962.96)</name>
    <dbReference type="NCBI Taxonomy" id="1314807"/>
    <lineage>
        <taxon>Eukaryota</taxon>
        <taxon>Fungi</taxon>
        <taxon>Dikarya</taxon>
        <taxon>Basidiomycota</taxon>
        <taxon>Agaricomycotina</taxon>
        <taxon>Agaricomycetes</taxon>
        <taxon>Agaricomycetidae</taxon>
        <taxon>Agaricales</taxon>
        <taxon>Agaricales incertae sedis</taxon>
        <taxon>Dendrothele</taxon>
    </lineage>
</organism>
<dbReference type="GO" id="GO:0016705">
    <property type="term" value="F:oxidoreductase activity, acting on paired donors, with incorporation or reduction of molecular oxygen"/>
    <property type="evidence" value="ECO:0007669"/>
    <property type="project" value="InterPro"/>
</dbReference>
<evidence type="ECO:0000313" key="1">
    <source>
        <dbReference type="EMBL" id="THV00127.1"/>
    </source>
</evidence>
<dbReference type="GO" id="GO:0020037">
    <property type="term" value="F:heme binding"/>
    <property type="evidence" value="ECO:0007669"/>
    <property type="project" value="InterPro"/>
</dbReference>